<evidence type="ECO:0000256" key="2">
    <source>
        <dbReference type="ARBA" id="ARBA00022801"/>
    </source>
</evidence>
<gene>
    <name evidence="4" type="ORF">Poly41_26540</name>
</gene>
<dbReference type="InterPro" id="IPR017850">
    <property type="entry name" value="Alkaline_phosphatase_core_sf"/>
</dbReference>
<keyword evidence="2 4" id="KW-0378">Hydrolase</keyword>
<keyword evidence="1" id="KW-0479">Metal-binding</keyword>
<evidence type="ECO:0000259" key="3">
    <source>
        <dbReference type="Pfam" id="PF00884"/>
    </source>
</evidence>
<dbReference type="EC" id="3.1.6.1" evidence="4"/>
<dbReference type="InterPro" id="IPR000917">
    <property type="entry name" value="Sulfatase_N"/>
</dbReference>
<name>A0A5C6DSS9_9BACT</name>
<protein>
    <submittedName>
        <fullName evidence="4">Arylsulfatase</fullName>
        <ecNumber evidence="4">3.1.6.1</ecNumber>
    </submittedName>
</protein>
<dbReference type="Proteomes" id="UP000319143">
    <property type="component" value="Unassembled WGS sequence"/>
</dbReference>
<comment type="caution">
    <text evidence="4">The sequence shown here is derived from an EMBL/GenBank/DDBJ whole genome shotgun (WGS) entry which is preliminary data.</text>
</comment>
<proteinExistence type="predicted"/>
<evidence type="ECO:0000313" key="5">
    <source>
        <dbReference type="Proteomes" id="UP000319143"/>
    </source>
</evidence>
<organism evidence="4 5">
    <name type="scientific">Novipirellula artificiosorum</name>
    <dbReference type="NCBI Taxonomy" id="2528016"/>
    <lineage>
        <taxon>Bacteria</taxon>
        <taxon>Pseudomonadati</taxon>
        <taxon>Planctomycetota</taxon>
        <taxon>Planctomycetia</taxon>
        <taxon>Pirellulales</taxon>
        <taxon>Pirellulaceae</taxon>
        <taxon>Novipirellula</taxon>
    </lineage>
</organism>
<dbReference type="Gene3D" id="3.40.720.10">
    <property type="entry name" value="Alkaline Phosphatase, subunit A"/>
    <property type="match status" value="1"/>
</dbReference>
<feature type="domain" description="Sulfatase N-terminal" evidence="3">
    <location>
        <begin position="5"/>
        <end position="311"/>
    </location>
</feature>
<dbReference type="PANTHER" id="PTHR45953:SF1">
    <property type="entry name" value="IDURONATE 2-SULFATASE"/>
    <property type="match status" value="1"/>
</dbReference>
<sequence length="438" mass="49888" precursor="true">MINRRNILFIHVDQMHWQAMSAYGNAHVKTPAMDRIAADGVSFRASYSANPVCCPARTCWYTGRMSSEHGTAHNGTEHQLRDELPDLGEWLRDNGDYETVYSGKWHITRAVTKNFNGIHWSPLAKGEHSDPPVSRACMGFLDNYEGDKPFFLNAGFVNPHDCCFQSGAQGGEGKFTFDSEVPESELPPLPDNFDVYRGRPVSKDAGEERFMRYYRYVYYRWVEMVDAEIGRLYDALINSRFADNTVVIFSSDHGEGLGFHGRTSKSNMVEESWRVPMIIVDPQRRRQGQEDHDHLSISVDVPATICDYADVPPLPNMTIGRSLRPLVEETSTDWHEYIVGENWQGSGKIGIRDATHKTIFYGDGGQICIYNLETDPLEMNDLYGKQEGNTVLAKHENHLLEYLDKIEVYDPADANPKARATYKTYVDWYSRLKAEARS</sequence>
<dbReference type="GO" id="GO:0005737">
    <property type="term" value="C:cytoplasm"/>
    <property type="evidence" value="ECO:0007669"/>
    <property type="project" value="TreeGrafter"/>
</dbReference>
<dbReference type="EMBL" id="SJPV01000003">
    <property type="protein sequence ID" value="TWU39798.1"/>
    <property type="molecule type" value="Genomic_DNA"/>
</dbReference>
<accession>A0A5C6DSS9</accession>
<evidence type="ECO:0000313" key="4">
    <source>
        <dbReference type="EMBL" id="TWU39798.1"/>
    </source>
</evidence>
<dbReference type="PANTHER" id="PTHR45953">
    <property type="entry name" value="IDURONATE 2-SULFATASE"/>
    <property type="match status" value="1"/>
</dbReference>
<keyword evidence="5" id="KW-1185">Reference proteome</keyword>
<dbReference type="GO" id="GO:0004065">
    <property type="term" value="F:arylsulfatase activity"/>
    <property type="evidence" value="ECO:0007669"/>
    <property type="project" value="UniProtKB-EC"/>
</dbReference>
<dbReference type="Pfam" id="PF00884">
    <property type="entry name" value="Sulfatase"/>
    <property type="match status" value="1"/>
</dbReference>
<reference evidence="4 5" key="1">
    <citation type="submission" date="2019-02" db="EMBL/GenBank/DDBJ databases">
        <title>Deep-cultivation of Planctomycetes and their phenomic and genomic characterization uncovers novel biology.</title>
        <authorList>
            <person name="Wiegand S."/>
            <person name="Jogler M."/>
            <person name="Boedeker C."/>
            <person name="Pinto D."/>
            <person name="Vollmers J."/>
            <person name="Rivas-Marin E."/>
            <person name="Kohn T."/>
            <person name="Peeters S.H."/>
            <person name="Heuer A."/>
            <person name="Rast P."/>
            <person name="Oberbeckmann S."/>
            <person name="Bunk B."/>
            <person name="Jeske O."/>
            <person name="Meyerdierks A."/>
            <person name="Storesund J.E."/>
            <person name="Kallscheuer N."/>
            <person name="Luecker S."/>
            <person name="Lage O.M."/>
            <person name="Pohl T."/>
            <person name="Merkel B.J."/>
            <person name="Hornburger P."/>
            <person name="Mueller R.-W."/>
            <person name="Bruemmer F."/>
            <person name="Labrenz M."/>
            <person name="Spormann A.M."/>
            <person name="Op Den Camp H."/>
            <person name="Overmann J."/>
            <person name="Amann R."/>
            <person name="Jetten M.S.M."/>
            <person name="Mascher T."/>
            <person name="Medema M.H."/>
            <person name="Devos D.P."/>
            <person name="Kaster A.-K."/>
            <person name="Ovreas L."/>
            <person name="Rohde M."/>
            <person name="Galperin M.Y."/>
            <person name="Jogler C."/>
        </authorList>
    </citation>
    <scope>NUCLEOTIDE SEQUENCE [LARGE SCALE GENOMIC DNA]</scope>
    <source>
        <strain evidence="4 5">Poly41</strain>
    </source>
</reference>
<dbReference type="SUPFAM" id="SSF53649">
    <property type="entry name" value="Alkaline phosphatase-like"/>
    <property type="match status" value="1"/>
</dbReference>
<dbReference type="GO" id="GO:0046872">
    <property type="term" value="F:metal ion binding"/>
    <property type="evidence" value="ECO:0007669"/>
    <property type="project" value="UniProtKB-KW"/>
</dbReference>
<dbReference type="AlphaFoldDB" id="A0A5C6DSS9"/>
<evidence type="ECO:0000256" key="1">
    <source>
        <dbReference type="ARBA" id="ARBA00022723"/>
    </source>
</evidence>